<evidence type="ECO:0000256" key="5">
    <source>
        <dbReference type="ARBA" id="ARBA00022895"/>
    </source>
</evidence>
<evidence type="ECO:0000256" key="6">
    <source>
        <dbReference type="ARBA" id="ARBA00023125"/>
    </source>
</evidence>
<organism evidence="10 11">
    <name type="scientific">Apostasia shenzhenica</name>
    <dbReference type="NCBI Taxonomy" id="1088818"/>
    <lineage>
        <taxon>Eukaryota</taxon>
        <taxon>Viridiplantae</taxon>
        <taxon>Streptophyta</taxon>
        <taxon>Embryophyta</taxon>
        <taxon>Tracheophyta</taxon>
        <taxon>Spermatophyta</taxon>
        <taxon>Magnoliopsida</taxon>
        <taxon>Liliopsida</taxon>
        <taxon>Asparagales</taxon>
        <taxon>Orchidaceae</taxon>
        <taxon>Apostasioideae</taxon>
        <taxon>Apostasia</taxon>
    </lineage>
</organism>
<name>A0A2H9ZX33_9ASPA</name>
<evidence type="ECO:0000256" key="1">
    <source>
        <dbReference type="ARBA" id="ARBA00004123"/>
    </source>
</evidence>
<dbReference type="InterPro" id="IPR012340">
    <property type="entry name" value="NA-bd_OB-fold"/>
</dbReference>
<sequence length="168" mass="18547">MDPTRSTHVKLLAADFLSLAVSPSVPPTFTRRTRPVSRAEAVGVVVSRDSRQKFLRFLLDDGSGCVPCVIWLNHHLLLPRLSTSAASAASADLDAASARAHAGKVRLGELLRVRGRVTVYRGELQITVKDVVVERDPNSEVLHWLHCIKLARDCYDLLPPATATDYRR</sequence>
<dbReference type="SUPFAM" id="SSF50249">
    <property type="entry name" value="Nucleic acid-binding proteins"/>
    <property type="match status" value="1"/>
</dbReference>
<evidence type="ECO:0000256" key="3">
    <source>
        <dbReference type="ARBA" id="ARBA00017411"/>
    </source>
</evidence>
<feature type="domain" description="OB" evidence="9">
    <location>
        <begin position="42"/>
        <end position="132"/>
    </location>
</feature>
<keyword evidence="6" id="KW-0238">DNA-binding</keyword>
<keyword evidence="5" id="KW-0779">Telomere</keyword>
<dbReference type="GO" id="GO:0005634">
    <property type="term" value="C:nucleus"/>
    <property type="evidence" value="ECO:0007669"/>
    <property type="project" value="UniProtKB-SubCell"/>
</dbReference>
<dbReference type="GO" id="GO:0000781">
    <property type="term" value="C:chromosome, telomeric region"/>
    <property type="evidence" value="ECO:0007669"/>
    <property type="project" value="UniProtKB-SubCell"/>
</dbReference>
<dbReference type="InterPro" id="IPR040260">
    <property type="entry name" value="RFA2-like"/>
</dbReference>
<keyword evidence="7" id="KW-0539">Nucleus</keyword>
<dbReference type="Pfam" id="PF01336">
    <property type="entry name" value="tRNA_anti-codon"/>
    <property type="match status" value="1"/>
</dbReference>
<proteinExistence type="predicted"/>
<dbReference type="OrthoDB" id="77828at2759"/>
<dbReference type="GO" id="GO:0003677">
    <property type="term" value="F:DNA binding"/>
    <property type="evidence" value="ECO:0007669"/>
    <property type="project" value="UniProtKB-KW"/>
</dbReference>
<evidence type="ECO:0000259" key="9">
    <source>
        <dbReference type="Pfam" id="PF01336"/>
    </source>
</evidence>
<protein>
    <recommendedName>
        <fullName evidence="3">CST complex subunit STN1</fullName>
    </recommendedName>
    <alternativeName>
        <fullName evidence="8">Suppressor of cdc thirteen homolog</fullName>
    </alternativeName>
</protein>
<gene>
    <name evidence="10" type="primary">STN1</name>
    <name evidence="10" type="ORF">AXF42_Ash019855</name>
</gene>
<dbReference type="Proteomes" id="UP000236161">
    <property type="component" value="Unassembled WGS sequence"/>
</dbReference>
<evidence type="ECO:0000256" key="7">
    <source>
        <dbReference type="ARBA" id="ARBA00023242"/>
    </source>
</evidence>
<comment type="subcellular location">
    <subcellularLocation>
        <location evidence="2">Chromosome</location>
        <location evidence="2">Telomere</location>
    </subcellularLocation>
    <subcellularLocation>
        <location evidence="1">Nucleus</location>
    </subcellularLocation>
</comment>
<dbReference type="AlphaFoldDB" id="A0A2H9ZX33"/>
<dbReference type="STRING" id="1088818.A0A2H9ZX33"/>
<keyword evidence="11" id="KW-1185">Reference proteome</keyword>
<reference evidence="10 11" key="1">
    <citation type="journal article" date="2017" name="Nature">
        <title>The Apostasia genome and the evolution of orchids.</title>
        <authorList>
            <person name="Zhang G.Q."/>
            <person name="Liu K.W."/>
            <person name="Li Z."/>
            <person name="Lohaus R."/>
            <person name="Hsiao Y.Y."/>
            <person name="Niu S.C."/>
            <person name="Wang J.Y."/>
            <person name="Lin Y.C."/>
            <person name="Xu Q."/>
            <person name="Chen L.J."/>
            <person name="Yoshida K."/>
            <person name="Fujiwara S."/>
            <person name="Wang Z.W."/>
            <person name="Zhang Y.Q."/>
            <person name="Mitsuda N."/>
            <person name="Wang M."/>
            <person name="Liu G.H."/>
            <person name="Pecoraro L."/>
            <person name="Huang H.X."/>
            <person name="Xiao X.J."/>
            <person name="Lin M."/>
            <person name="Wu X.Y."/>
            <person name="Wu W.L."/>
            <person name="Chen Y.Y."/>
            <person name="Chang S.B."/>
            <person name="Sakamoto S."/>
            <person name="Ohme-Takagi M."/>
            <person name="Yagi M."/>
            <person name="Zeng S.J."/>
            <person name="Shen C.Y."/>
            <person name="Yeh C.M."/>
            <person name="Luo Y.B."/>
            <person name="Tsai W.C."/>
            <person name="Van de Peer Y."/>
            <person name="Liu Z.J."/>
        </authorList>
    </citation>
    <scope>NUCLEOTIDE SEQUENCE [LARGE SCALE GENOMIC DNA]</scope>
    <source>
        <strain evidence="11">cv. Shenzhen</strain>
        <tissue evidence="10">Stem</tissue>
    </source>
</reference>
<dbReference type="Gene3D" id="2.40.50.140">
    <property type="entry name" value="Nucleic acid-binding proteins"/>
    <property type="match status" value="1"/>
</dbReference>
<accession>A0A2H9ZX33</accession>
<dbReference type="PANTHER" id="PTHR13989">
    <property type="entry name" value="REPLICATION PROTEIN A-RELATED"/>
    <property type="match status" value="1"/>
</dbReference>
<evidence type="ECO:0000256" key="4">
    <source>
        <dbReference type="ARBA" id="ARBA00022454"/>
    </source>
</evidence>
<dbReference type="EMBL" id="KZ453045">
    <property type="protein sequence ID" value="PKA47844.1"/>
    <property type="molecule type" value="Genomic_DNA"/>
</dbReference>
<evidence type="ECO:0000313" key="10">
    <source>
        <dbReference type="EMBL" id="PKA47844.1"/>
    </source>
</evidence>
<evidence type="ECO:0000313" key="11">
    <source>
        <dbReference type="Proteomes" id="UP000236161"/>
    </source>
</evidence>
<dbReference type="InterPro" id="IPR004365">
    <property type="entry name" value="NA-bd_OB_tRNA"/>
</dbReference>
<dbReference type="PANTHER" id="PTHR13989:SF33">
    <property type="entry name" value="CST COMPLEX SUBUNIT STN1"/>
    <property type="match status" value="1"/>
</dbReference>
<keyword evidence="4" id="KW-0158">Chromosome</keyword>
<evidence type="ECO:0000256" key="8">
    <source>
        <dbReference type="ARBA" id="ARBA00030039"/>
    </source>
</evidence>
<evidence type="ECO:0000256" key="2">
    <source>
        <dbReference type="ARBA" id="ARBA00004574"/>
    </source>
</evidence>